<feature type="domain" description="Cupin type-2" evidence="2">
    <location>
        <begin position="114"/>
        <end position="182"/>
    </location>
</feature>
<comment type="caution">
    <text evidence="3">The sequence shown here is derived from an EMBL/GenBank/DDBJ whole genome shotgun (WGS) entry which is preliminary data.</text>
</comment>
<evidence type="ECO:0000256" key="1">
    <source>
        <dbReference type="SAM" id="MobiDB-lite"/>
    </source>
</evidence>
<dbReference type="Pfam" id="PF07883">
    <property type="entry name" value="Cupin_2"/>
    <property type="match status" value="1"/>
</dbReference>
<dbReference type="SUPFAM" id="SSF51182">
    <property type="entry name" value="RmlC-like cupins"/>
    <property type="match status" value="1"/>
</dbReference>
<gene>
    <name evidence="3" type="ORF">VTJ49DRAFT_7600</name>
</gene>
<organism evidence="3 4">
    <name type="scientific">Humicola insolens</name>
    <name type="common">Soft-rot fungus</name>
    <dbReference type="NCBI Taxonomy" id="85995"/>
    <lineage>
        <taxon>Eukaryota</taxon>
        <taxon>Fungi</taxon>
        <taxon>Dikarya</taxon>
        <taxon>Ascomycota</taxon>
        <taxon>Pezizomycotina</taxon>
        <taxon>Sordariomycetes</taxon>
        <taxon>Sordariomycetidae</taxon>
        <taxon>Sordariales</taxon>
        <taxon>Chaetomiaceae</taxon>
        <taxon>Mycothermus</taxon>
    </lineage>
</organism>
<evidence type="ECO:0000313" key="3">
    <source>
        <dbReference type="EMBL" id="KAL1840941.1"/>
    </source>
</evidence>
<accession>A0ABR3VHM9</accession>
<dbReference type="InterPro" id="IPR013096">
    <property type="entry name" value="Cupin_2"/>
</dbReference>
<dbReference type="PANTHER" id="PTHR36156:SF2">
    <property type="entry name" value="CUPIN TYPE-2 DOMAIN-CONTAINING PROTEIN"/>
    <property type="match status" value="1"/>
</dbReference>
<dbReference type="Proteomes" id="UP001583172">
    <property type="component" value="Unassembled WGS sequence"/>
</dbReference>
<dbReference type="Gene3D" id="2.60.120.10">
    <property type="entry name" value="Jelly Rolls"/>
    <property type="match status" value="1"/>
</dbReference>
<keyword evidence="4" id="KW-1185">Reference proteome</keyword>
<dbReference type="PANTHER" id="PTHR36156">
    <property type="entry name" value="SLR2101 PROTEIN"/>
    <property type="match status" value="1"/>
</dbReference>
<reference evidence="3 4" key="1">
    <citation type="journal article" date="2024" name="Commun. Biol.">
        <title>Comparative genomic analysis of thermophilic fungi reveals convergent evolutionary adaptations and gene losses.</title>
        <authorList>
            <person name="Steindorff A.S."/>
            <person name="Aguilar-Pontes M.V."/>
            <person name="Robinson A.J."/>
            <person name="Andreopoulos B."/>
            <person name="LaButti K."/>
            <person name="Kuo A."/>
            <person name="Mondo S."/>
            <person name="Riley R."/>
            <person name="Otillar R."/>
            <person name="Haridas S."/>
            <person name="Lipzen A."/>
            <person name="Grimwood J."/>
            <person name="Schmutz J."/>
            <person name="Clum A."/>
            <person name="Reid I.D."/>
            <person name="Moisan M.C."/>
            <person name="Butler G."/>
            <person name="Nguyen T.T.M."/>
            <person name="Dewar K."/>
            <person name="Conant G."/>
            <person name="Drula E."/>
            <person name="Henrissat B."/>
            <person name="Hansel C."/>
            <person name="Singer S."/>
            <person name="Hutchinson M.I."/>
            <person name="de Vries R.P."/>
            <person name="Natvig D.O."/>
            <person name="Powell A.J."/>
            <person name="Tsang A."/>
            <person name="Grigoriev I.V."/>
        </authorList>
    </citation>
    <scope>NUCLEOTIDE SEQUENCE [LARGE SCALE GENOMIC DNA]</scope>
    <source>
        <strain evidence="3 4">CBS 620.91</strain>
    </source>
</reference>
<name>A0ABR3VHM9_HUMIN</name>
<dbReference type="InterPro" id="IPR014710">
    <property type="entry name" value="RmlC-like_jellyroll"/>
</dbReference>
<sequence length="213" mass="22878">MSNEPSTTPNPAPPVPPNLPQPSTLPQPKPLSNLPQLTRYITTHRASDGLATLHSQTPFLWAGFDEDNLGFAVPFTTSTFPADLNDGTDLATHDALVTSGRLGLVNPGGTVCRVVDFAPGYASAMHRTKSLDYGVVLEGELEMVLDGGDRVVLKRGDVAVQRGTNHQWVNKSATEWARMLFVLQDIKPVVVNGKELGEDLGPEGGLPETEKKS</sequence>
<evidence type="ECO:0000313" key="4">
    <source>
        <dbReference type="Proteomes" id="UP001583172"/>
    </source>
</evidence>
<protein>
    <recommendedName>
        <fullName evidence="2">Cupin type-2 domain-containing protein</fullName>
    </recommendedName>
</protein>
<dbReference type="EMBL" id="JAZGSY010000093">
    <property type="protein sequence ID" value="KAL1840941.1"/>
    <property type="molecule type" value="Genomic_DNA"/>
</dbReference>
<feature type="region of interest" description="Disordered" evidence="1">
    <location>
        <begin position="1"/>
        <end position="33"/>
    </location>
</feature>
<proteinExistence type="predicted"/>
<evidence type="ECO:0000259" key="2">
    <source>
        <dbReference type="Pfam" id="PF07883"/>
    </source>
</evidence>
<dbReference type="InterPro" id="IPR047142">
    <property type="entry name" value="OryJ/VirC-like"/>
</dbReference>
<feature type="compositionally biased region" description="Pro residues" evidence="1">
    <location>
        <begin position="8"/>
        <end position="29"/>
    </location>
</feature>
<dbReference type="CDD" id="cd02231">
    <property type="entry name" value="cupin_BLL6423-like"/>
    <property type="match status" value="1"/>
</dbReference>
<dbReference type="InterPro" id="IPR011051">
    <property type="entry name" value="RmlC_Cupin_sf"/>
</dbReference>